<reference evidence="11" key="1">
    <citation type="submission" date="2022-08" db="EMBL/GenBank/DDBJ databases">
        <title>Chelativorans sichuanense sp. nov., a paraffin oil-degrading bacterium isolated from a mixture of oil-based drill cuttings and paddy soil.</title>
        <authorList>
            <person name="Yu J."/>
            <person name="Liu H."/>
            <person name="Chen Q."/>
        </authorList>
    </citation>
    <scope>NUCLEOTIDE SEQUENCE</scope>
    <source>
        <strain evidence="11">SCAU 2101</strain>
    </source>
</reference>
<feature type="domain" description="AMP-binding enzyme C-terminal" evidence="10">
    <location>
        <begin position="466"/>
        <end position="540"/>
    </location>
</feature>
<dbReference type="FunFam" id="3.30.300.30:FF:000008">
    <property type="entry name" value="2,3-dihydroxybenzoate-AMP ligase"/>
    <property type="match status" value="1"/>
</dbReference>
<dbReference type="PANTHER" id="PTHR43859">
    <property type="entry name" value="ACYL-ACTIVATING ENZYME"/>
    <property type="match status" value="1"/>
</dbReference>
<dbReference type="GO" id="GO:0006631">
    <property type="term" value="P:fatty acid metabolic process"/>
    <property type="evidence" value="ECO:0007669"/>
    <property type="project" value="UniProtKB-KW"/>
</dbReference>
<evidence type="ECO:0000256" key="6">
    <source>
        <dbReference type="ARBA" id="ARBA00066616"/>
    </source>
</evidence>
<feature type="domain" description="AMP-dependent synthetase/ligase" evidence="9">
    <location>
        <begin position="32"/>
        <end position="416"/>
    </location>
</feature>
<evidence type="ECO:0000256" key="5">
    <source>
        <dbReference type="ARBA" id="ARBA00051915"/>
    </source>
</evidence>
<evidence type="ECO:0000256" key="1">
    <source>
        <dbReference type="ARBA" id="ARBA00006432"/>
    </source>
</evidence>
<evidence type="ECO:0000256" key="3">
    <source>
        <dbReference type="ARBA" id="ARBA00022832"/>
    </source>
</evidence>
<accession>A0A9X2X690</accession>
<organism evidence="11 12">
    <name type="scientific">Chelativorans petroleitrophicus</name>
    <dbReference type="NCBI Taxonomy" id="2975484"/>
    <lineage>
        <taxon>Bacteria</taxon>
        <taxon>Pseudomonadati</taxon>
        <taxon>Pseudomonadota</taxon>
        <taxon>Alphaproteobacteria</taxon>
        <taxon>Hyphomicrobiales</taxon>
        <taxon>Phyllobacteriaceae</taxon>
        <taxon>Chelativorans</taxon>
    </lineage>
</organism>
<keyword evidence="3" id="KW-0276">Fatty acid metabolism</keyword>
<comment type="caution">
    <text evidence="11">The sequence shown here is derived from an EMBL/GenBank/DDBJ whole genome shotgun (WGS) entry which is preliminary data.</text>
</comment>
<name>A0A9X2X690_9HYPH</name>
<dbReference type="Pfam" id="PF00501">
    <property type="entry name" value="AMP-binding"/>
    <property type="match status" value="1"/>
</dbReference>
<keyword evidence="2" id="KW-0436">Ligase</keyword>
<proteinExistence type="inferred from homology"/>
<dbReference type="Gene3D" id="3.30.300.30">
    <property type="match status" value="1"/>
</dbReference>
<dbReference type="InterPro" id="IPR045851">
    <property type="entry name" value="AMP-bd_C_sf"/>
</dbReference>
<comment type="catalytic activity">
    <reaction evidence="5">
        <text>3-(methylsulfanyl)propanoate + ATP + CoA = 3-(methylsulfanyl)propanoyl-CoA + AMP + diphosphate</text>
        <dbReference type="Rhea" id="RHEA:43052"/>
        <dbReference type="ChEBI" id="CHEBI:30616"/>
        <dbReference type="ChEBI" id="CHEBI:33019"/>
        <dbReference type="ChEBI" id="CHEBI:49016"/>
        <dbReference type="ChEBI" id="CHEBI:57287"/>
        <dbReference type="ChEBI" id="CHEBI:82815"/>
        <dbReference type="ChEBI" id="CHEBI:456215"/>
        <dbReference type="EC" id="6.2.1.44"/>
    </reaction>
    <physiologicalReaction direction="left-to-right" evidence="5">
        <dbReference type="Rhea" id="RHEA:43053"/>
    </physiologicalReaction>
</comment>
<comment type="similarity">
    <text evidence="1">Belongs to the ATP-dependent AMP-binding enzyme family.</text>
</comment>
<dbReference type="Gene3D" id="3.40.50.12780">
    <property type="entry name" value="N-terminal domain of ligase-like"/>
    <property type="match status" value="1"/>
</dbReference>
<dbReference type="InterPro" id="IPR000873">
    <property type="entry name" value="AMP-dep_synth/lig_dom"/>
</dbReference>
<gene>
    <name evidence="11" type="ORF">NYR54_01550</name>
</gene>
<dbReference type="EC" id="6.2.1.44" evidence="6"/>
<dbReference type="PROSITE" id="PS00455">
    <property type="entry name" value="AMP_BINDING"/>
    <property type="match status" value="1"/>
</dbReference>
<dbReference type="InterPro" id="IPR025110">
    <property type="entry name" value="AMP-bd_C"/>
</dbReference>
<protein>
    <recommendedName>
        <fullName evidence="7">3-methylmercaptopropionyl-CoA ligase</fullName>
        <ecNumber evidence="6">6.2.1.44</ecNumber>
    </recommendedName>
</protein>
<dbReference type="EMBL" id="JAODNV010000003">
    <property type="protein sequence ID" value="MCT8988981.1"/>
    <property type="molecule type" value="Genomic_DNA"/>
</dbReference>
<dbReference type="RefSeq" id="WP_261513644.1">
    <property type="nucleotide sequence ID" value="NZ_JAODNV010000003.1"/>
</dbReference>
<dbReference type="PANTHER" id="PTHR43859:SF4">
    <property type="entry name" value="BUTANOATE--COA LIGASE AAE1-RELATED"/>
    <property type="match status" value="1"/>
</dbReference>
<evidence type="ECO:0000313" key="11">
    <source>
        <dbReference type="EMBL" id="MCT8988981.1"/>
    </source>
</evidence>
<evidence type="ECO:0000256" key="4">
    <source>
        <dbReference type="ARBA" id="ARBA00023098"/>
    </source>
</evidence>
<dbReference type="SUPFAM" id="SSF56801">
    <property type="entry name" value="Acetyl-CoA synthetase-like"/>
    <property type="match status" value="1"/>
</dbReference>
<dbReference type="AlphaFoldDB" id="A0A9X2X690"/>
<keyword evidence="4" id="KW-0443">Lipid metabolism</keyword>
<dbReference type="InterPro" id="IPR042099">
    <property type="entry name" value="ANL_N_sf"/>
</dbReference>
<dbReference type="NCBIfam" id="NF006020">
    <property type="entry name" value="PRK08162.1"/>
    <property type="match status" value="1"/>
</dbReference>
<evidence type="ECO:0000256" key="2">
    <source>
        <dbReference type="ARBA" id="ARBA00022598"/>
    </source>
</evidence>
<evidence type="ECO:0000256" key="7">
    <source>
        <dbReference type="ARBA" id="ARBA00067668"/>
    </source>
</evidence>
<sequence>MLGGEAVSQNPYEQDLDRNPANYQPLTPLTLLERAAKVFPDHTAIIHGRQRTSYRDFWRRSVKLASALSRHGIGKGDTVSVMLSNTPAMLEAHFGVPMTKAVLHSINTRLDAAVIAFQLDHAESKVVIIDREFSAVMRDALARATVKPLVIDYDDPEYPENAPYPKGERIGSHDYEEFVSSGDEGFSWAMPDDEWDAISLNYTSGTTGNPKGVVYHHRGAALMAYANTIHAHMSQHPVYLWTLPMFHCNGWCFPWTLALTAGTHVCLRWVRAKAMYDAIADHGVTHLCGAPIVMSTLLGASEAEKRTFSQTVIFNTAAAPPPEAVLSAMTEAGFVVNHLYGLTETYGPAVVNEWHMEWNELDSAGQASRKARQGVRYAALEELTVMNPETMQRVPADGTTLGEVMFRGNIVMKGYLKNKKATDEAFAGGWFHSGDLGVLHPDGYIQLKDRSKDIIISGGENISSIEVEDAIYKHAAVAACGVVARADEKWGETPVAFVELKPGANATAEEIIAHCRRLLASFKCPRHVVFTEIPKTSTGKIQKFRLRELAKTL</sequence>
<dbReference type="Proteomes" id="UP001149009">
    <property type="component" value="Unassembled WGS sequence"/>
</dbReference>
<dbReference type="CDD" id="cd12118">
    <property type="entry name" value="ttLC_FACS_AEE21_like"/>
    <property type="match status" value="1"/>
</dbReference>
<evidence type="ECO:0000256" key="8">
    <source>
        <dbReference type="SAM" id="MobiDB-lite"/>
    </source>
</evidence>
<evidence type="ECO:0000259" key="9">
    <source>
        <dbReference type="Pfam" id="PF00501"/>
    </source>
</evidence>
<evidence type="ECO:0000313" key="12">
    <source>
        <dbReference type="Proteomes" id="UP001149009"/>
    </source>
</evidence>
<keyword evidence="12" id="KW-1185">Reference proteome</keyword>
<feature type="region of interest" description="Disordered" evidence="8">
    <location>
        <begin position="1"/>
        <end position="20"/>
    </location>
</feature>
<evidence type="ECO:0000259" key="10">
    <source>
        <dbReference type="Pfam" id="PF13193"/>
    </source>
</evidence>
<dbReference type="Pfam" id="PF13193">
    <property type="entry name" value="AMP-binding_C"/>
    <property type="match status" value="1"/>
</dbReference>
<dbReference type="InterPro" id="IPR020845">
    <property type="entry name" value="AMP-binding_CS"/>
</dbReference>
<dbReference type="GO" id="GO:0016874">
    <property type="term" value="F:ligase activity"/>
    <property type="evidence" value="ECO:0007669"/>
    <property type="project" value="UniProtKB-KW"/>
</dbReference>